<dbReference type="InterPro" id="IPR050723">
    <property type="entry name" value="CFA/CMAS"/>
</dbReference>
<evidence type="ECO:0000256" key="4">
    <source>
        <dbReference type="ARBA" id="ARBA00022691"/>
    </source>
</evidence>
<keyword evidence="3 7" id="KW-0808">Transferase</keyword>
<dbReference type="PIRSF" id="PIRSF003085">
    <property type="entry name" value="CMAS"/>
    <property type="match status" value="1"/>
</dbReference>
<keyword evidence="4" id="KW-0949">S-adenosyl-L-methionine</keyword>
<evidence type="ECO:0000256" key="6">
    <source>
        <dbReference type="PIRSR" id="PIRSR003085-1"/>
    </source>
</evidence>
<gene>
    <name evidence="7" type="ORF">DKT75_13550</name>
</gene>
<feature type="active site" evidence="6">
    <location>
        <position position="388"/>
    </location>
</feature>
<proteinExistence type="inferred from homology"/>
<dbReference type="SUPFAM" id="SSF53335">
    <property type="entry name" value="S-adenosyl-L-methionine-dependent methyltransferases"/>
    <property type="match status" value="1"/>
</dbReference>
<comment type="caution">
    <text evidence="7">The sequence shown here is derived from an EMBL/GenBank/DDBJ whole genome shotgun (WGS) entry which is preliminary data.</text>
</comment>
<dbReference type="PANTHER" id="PTHR43667:SF2">
    <property type="entry name" value="FATTY ACID C-METHYL TRANSFERASE"/>
    <property type="match status" value="1"/>
</dbReference>
<dbReference type="AlphaFoldDB" id="A0A317C9Y9"/>
<dbReference type="GO" id="GO:0032259">
    <property type="term" value="P:methylation"/>
    <property type="evidence" value="ECO:0007669"/>
    <property type="project" value="UniProtKB-KW"/>
</dbReference>
<evidence type="ECO:0000313" key="8">
    <source>
        <dbReference type="Proteomes" id="UP000245506"/>
    </source>
</evidence>
<dbReference type="GO" id="GO:0008168">
    <property type="term" value="F:methyltransferase activity"/>
    <property type="evidence" value="ECO:0007669"/>
    <property type="project" value="UniProtKB-KW"/>
</dbReference>
<organism evidence="7 8">
    <name type="scientific">Leucothrix arctica</name>
    <dbReference type="NCBI Taxonomy" id="1481894"/>
    <lineage>
        <taxon>Bacteria</taxon>
        <taxon>Pseudomonadati</taxon>
        <taxon>Pseudomonadota</taxon>
        <taxon>Gammaproteobacteria</taxon>
        <taxon>Thiotrichales</taxon>
        <taxon>Thiotrichaceae</taxon>
        <taxon>Leucothrix</taxon>
    </lineage>
</organism>
<dbReference type="GO" id="GO:0008610">
    <property type="term" value="P:lipid biosynthetic process"/>
    <property type="evidence" value="ECO:0007669"/>
    <property type="project" value="InterPro"/>
</dbReference>
<reference evidence="7 8" key="1">
    <citation type="submission" date="2018-05" db="EMBL/GenBank/DDBJ databases">
        <title>Leucothrix arctica sp. nov., isolated from Arctic seawater.</title>
        <authorList>
            <person name="Choi A."/>
            <person name="Baek K."/>
        </authorList>
    </citation>
    <scope>NUCLEOTIDE SEQUENCE [LARGE SCALE GENOMIC DNA]</scope>
    <source>
        <strain evidence="7 8">IMCC9719</strain>
    </source>
</reference>
<dbReference type="OrthoDB" id="9782855at2"/>
<name>A0A317C9Y9_9GAMM</name>
<evidence type="ECO:0000313" key="7">
    <source>
        <dbReference type="EMBL" id="PWQ95358.1"/>
    </source>
</evidence>
<dbReference type="Gene3D" id="3.40.50.150">
    <property type="entry name" value="Vaccinia Virus protein VP39"/>
    <property type="match status" value="1"/>
</dbReference>
<evidence type="ECO:0000256" key="5">
    <source>
        <dbReference type="ARBA" id="ARBA00023098"/>
    </source>
</evidence>
<dbReference type="InterPro" id="IPR003333">
    <property type="entry name" value="CMAS"/>
</dbReference>
<evidence type="ECO:0000256" key="3">
    <source>
        <dbReference type="ARBA" id="ARBA00022679"/>
    </source>
</evidence>
<keyword evidence="8" id="KW-1185">Reference proteome</keyword>
<keyword evidence="5" id="KW-0443">Lipid metabolism</keyword>
<comment type="similarity">
    <text evidence="1">Belongs to the CFA/CMAS family.</text>
</comment>
<evidence type="ECO:0000256" key="2">
    <source>
        <dbReference type="ARBA" id="ARBA00022603"/>
    </source>
</evidence>
<accession>A0A317C9Y9</accession>
<sequence length="420" mass="47672">MSSQVGIAESTKPTWWQATARSMLFKLLGKLEEGSLTIQEQNETHHFGVEGSDLSAHVIVHDQSLYSKILTGGTNAAGECYFNGLWDSPDVTAVVRIMVRNEALMDTIDQKYTFFTSTAQRFYHFAKRNSKEGSKKNIVAHYDLGNDFYKLFLDETMMYSSAVFNTPETTLHEAQLQKLDDICQRLQLKAGESVIEIGTGWGGFALYAAKNYGVHVTTTTISEEQHAWAHAEIEKQGLGDQITLLKEDYRNLEGRYDKLVSIEMIEAVGHSYLPTFFKTCNALLKPNGKMLIQAITIADQRYDHYRKQTDYIQRYIFPGGFLPSTGIMNKTIAKHTDMKVVGTTDIGLDYAITLKKWSERLKSVRGELAGLGLDDTFYRMWQFYFYYCEGGFRERVISTVHLVAEKPRYVDPDHAAVLNS</sequence>
<dbReference type="RefSeq" id="WP_109823971.1">
    <property type="nucleotide sequence ID" value="NZ_QGKL01000035.1"/>
</dbReference>
<dbReference type="PANTHER" id="PTHR43667">
    <property type="entry name" value="CYCLOPROPANE-FATTY-ACYL-PHOSPHOLIPID SYNTHASE"/>
    <property type="match status" value="1"/>
</dbReference>
<dbReference type="InterPro" id="IPR029063">
    <property type="entry name" value="SAM-dependent_MTases_sf"/>
</dbReference>
<dbReference type="Proteomes" id="UP000245506">
    <property type="component" value="Unassembled WGS sequence"/>
</dbReference>
<protein>
    <submittedName>
        <fullName evidence="7">SAM-dependent methyltransferase</fullName>
    </submittedName>
</protein>
<dbReference type="CDD" id="cd02440">
    <property type="entry name" value="AdoMet_MTases"/>
    <property type="match status" value="1"/>
</dbReference>
<dbReference type="EMBL" id="QGKL01000035">
    <property type="protein sequence ID" value="PWQ95358.1"/>
    <property type="molecule type" value="Genomic_DNA"/>
</dbReference>
<evidence type="ECO:0000256" key="1">
    <source>
        <dbReference type="ARBA" id="ARBA00010815"/>
    </source>
</evidence>
<keyword evidence="2 7" id="KW-0489">Methyltransferase</keyword>
<dbReference type="Pfam" id="PF02353">
    <property type="entry name" value="CMAS"/>
    <property type="match status" value="1"/>
</dbReference>